<protein>
    <submittedName>
        <fullName evidence="1">Uncharacterized protein</fullName>
    </submittedName>
</protein>
<dbReference type="RefSeq" id="WP_277280524.1">
    <property type="nucleotide sequence ID" value="NZ_JAROCY010000031.1"/>
</dbReference>
<dbReference type="EMBL" id="JAROCY010000031">
    <property type="protein sequence ID" value="MDF8335561.1"/>
    <property type="molecule type" value="Genomic_DNA"/>
</dbReference>
<evidence type="ECO:0000313" key="2">
    <source>
        <dbReference type="Proteomes" id="UP001222770"/>
    </source>
</evidence>
<name>A0ABT6CNS4_9SPHN</name>
<accession>A0ABT6CNS4</accession>
<reference evidence="1 2" key="1">
    <citation type="submission" date="2023-03" db="EMBL/GenBank/DDBJ databases">
        <title>Novosphingobium cyanobacteriorum sp. nov., isolated from a eutrophic reservoir during the Microcystis bloom period.</title>
        <authorList>
            <person name="Kang M."/>
            <person name="Le V."/>
            <person name="Ko S.-R."/>
            <person name="Lee S.-A."/>
            <person name="Ahn C.-Y."/>
        </authorList>
    </citation>
    <scope>NUCLEOTIDE SEQUENCE [LARGE SCALE GENOMIC DNA]</scope>
    <source>
        <strain evidence="1 2">HBC54</strain>
    </source>
</reference>
<keyword evidence="2" id="KW-1185">Reference proteome</keyword>
<proteinExistence type="predicted"/>
<sequence length="110" mass="12195">MSRYSLKPLPHRGDVFEVAVGWDPALNTFFVIVFGVPDAVRELEVRMWRGKNLGEICTVEPLLAFAGQFAEIPSELAAKLERDRLIQPHCPAAPMSRLVAKILHFAPNGG</sequence>
<gene>
    <name evidence="1" type="ORF">POM99_20330</name>
</gene>
<comment type="caution">
    <text evidence="1">The sequence shown here is derived from an EMBL/GenBank/DDBJ whole genome shotgun (WGS) entry which is preliminary data.</text>
</comment>
<organism evidence="1 2">
    <name type="scientific">Novosphingobium cyanobacteriorum</name>
    <dbReference type="NCBI Taxonomy" id="3024215"/>
    <lineage>
        <taxon>Bacteria</taxon>
        <taxon>Pseudomonadati</taxon>
        <taxon>Pseudomonadota</taxon>
        <taxon>Alphaproteobacteria</taxon>
        <taxon>Sphingomonadales</taxon>
        <taxon>Sphingomonadaceae</taxon>
        <taxon>Novosphingobium</taxon>
    </lineage>
</organism>
<evidence type="ECO:0000313" key="1">
    <source>
        <dbReference type="EMBL" id="MDF8335561.1"/>
    </source>
</evidence>
<dbReference type="Proteomes" id="UP001222770">
    <property type="component" value="Unassembled WGS sequence"/>
</dbReference>